<dbReference type="GO" id="GO:0032259">
    <property type="term" value="P:methylation"/>
    <property type="evidence" value="ECO:0007669"/>
    <property type="project" value="UniProtKB-KW"/>
</dbReference>
<sequence length="412" mass="46743">MTSAAQCRFCSRSTLYSFVDLGLTPLSNAFVKEEHLGKYEAFYPLHAYVCASCFLVQLEQFESPEHIFGDYAYFSSFSSSWLAHAERYAHQVTSAFGLDKHSNVVEIASNDGYLLRYFKQSGIRVLGIEPAGNVAEAAIERGIPTVIDFFGSKLASELTRQGRGADLLIGNNVLAHVPDLNDFISGMKILLNKNGIITMEFPHLLQLMLHNQFDTIYHEHFSYFSLLTVKHVFASHGLVIFDVEELSTHGGSLRIYAKHETDGTKQETERLRKLIEQERTYKLDTLQAYLVFSEQVKQVKRDIWKCLIGLKNKGKQMVGYGAPAKGNTLLNYCGVGKDVIDYVVDRNPYKQGLYLPGTRIPIYPPDRIRETEPDVVIIMPWNLSDEVITQTGYIRQWGGQWLRLIPEPEVLK</sequence>
<evidence type="ECO:0000259" key="1">
    <source>
        <dbReference type="Pfam" id="PF08421"/>
    </source>
</evidence>
<dbReference type="Gene3D" id="6.20.50.110">
    <property type="entry name" value="Methyltransferase, zinc-binding domain"/>
    <property type="match status" value="1"/>
</dbReference>
<name>A0A1V0UYZ3_9BACL</name>
<dbReference type="GO" id="GO:0008168">
    <property type="term" value="F:methyltransferase activity"/>
    <property type="evidence" value="ECO:0007669"/>
    <property type="project" value="UniProtKB-KW"/>
</dbReference>
<feature type="domain" description="Methyltransferase putative zinc binding" evidence="1">
    <location>
        <begin position="7"/>
        <end position="68"/>
    </location>
</feature>
<feature type="domain" description="C-methyltransferase" evidence="2">
    <location>
        <begin position="248"/>
        <end position="406"/>
    </location>
</feature>
<dbReference type="InterPro" id="IPR038576">
    <property type="entry name" value="Methyltransf_Zn-bd_dom_put_sf"/>
</dbReference>
<keyword evidence="3" id="KW-0489">Methyltransferase</keyword>
<dbReference type="PANTHER" id="PTHR43861:SF5">
    <property type="entry name" value="BLL5978 PROTEIN"/>
    <property type="match status" value="1"/>
</dbReference>
<dbReference type="InterPro" id="IPR013691">
    <property type="entry name" value="MeTrfase_14"/>
</dbReference>
<dbReference type="PANTHER" id="PTHR43861">
    <property type="entry name" value="TRANS-ACONITATE 2-METHYLTRANSFERASE-RELATED"/>
    <property type="match status" value="1"/>
</dbReference>
<reference evidence="3 4" key="1">
    <citation type="submission" date="2017-03" db="EMBL/GenBank/DDBJ databases">
        <title>Paenibacillus larvae genome sequencing.</title>
        <authorList>
            <person name="Dingman D.W."/>
        </authorList>
    </citation>
    <scope>NUCLEOTIDE SEQUENCE [LARGE SCALE GENOMIC DNA]</scope>
    <source>
        <strain evidence="3 4">SAG 10367</strain>
    </source>
</reference>
<dbReference type="RefSeq" id="WP_083041562.1">
    <property type="nucleotide sequence ID" value="NZ_CP020557.1"/>
</dbReference>
<gene>
    <name evidence="3" type="ORF">B7C51_11575</name>
</gene>
<dbReference type="AlphaFoldDB" id="A0A1V0UYZ3"/>
<dbReference type="Gene3D" id="3.40.50.150">
    <property type="entry name" value="Vaccinia Virus protein VP39"/>
    <property type="match status" value="1"/>
</dbReference>
<dbReference type="InterPro" id="IPR013630">
    <property type="entry name" value="Methyltransf_Zn-bd_dom_put"/>
</dbReference>
<dbReference type="EMBL" id="CP020557">
    <property type="protein sequence ID" value="ARF70475.1"/>
    <property type="molecule type" value="Genomic_DNA"/>
</dbReference>
<organism evidence="3 4">
    <name type="scientific">Paenibacillus larvae subsp. pulvifaciens</name>
    <dbReference type="NCBI Taxonomy" id="1477"/>
    <lineage>
        <taxon>Bacteria</taxon>
        <taxon>Bacillati</taxon>
        <taxon>Bacillota</taxon>
        <taxon>Bacilli</taxon>
        <taxon>Bacillales</taxon>
        <taxon>Paenibacillaceae</taxon>
        <taxon>Paenibacillus</taxon>
    </lineage>
</organism>
<keyword evidence="3" id="KW-0808">Transferase</keyword>
<evidence type="ECO:0000313" key="3">
    <source>
        <dbReference type="EMBL" id="ARF70475.1"/>
    </source>
</evidence>
<accession>A0A1V0UYZ3</accession>
<dbReference type="Gene3D" id="3.40.50.720">
    <property type="entry name" value="NAD(P)-binding Rossmann-like Domain"/>
    <property type="match status" value="1"/>
</dbReference>
<evidence type="ECO:0000313" key="4">
    <source>
        <dbReference type="Proteomes" id="UP000192727"/>
    </source>
</evidence>
<protein>
    <submittedName>
        <fullName evidence="3">SAM-dependent methyltransferase</fullName>
    </submittedName>
</protein>
<dbReference type="Pfam" id="PF13489">
    <property type="entry name" value="Methyltransf_23"/>
    <property type="match status" value="1"/>
</dbReference>
<dbReference type="Pfam" id="PF08421">
    <property type="entry name" value="Methyltransf_13"/>
    <property type="match status" value="1"/>
</dbReference>
<dbReference type="Proteomes" id="UP000192727">
    <property type="component" value="Chromosome"/>
</dbReference>
<dbReference type="InterPro" id="IPR029063">
    <property type="entry name" value="SAM-dependent_MTases_sf"/>
</dbReference>
<proteinExistence type="predicted"/>
<evidence type="ECO:0000259" key="2">
    <source>
        <dbReference type="Pfam" id="PF08484"/>
    </source>
</evidence>
<dbReference type="SUPFAM" id="SSF53335">
    <property type="entry name" value="S-adenosyl-L-methionine-dependent methyltransferases"/>
    <property type="match status" value="1"/>
</dbReference>
<dbReference type="Pfam" id="PF08484">
    <property type="entry name" value="Methyltransf_14"/>
    <property type="match status" value="1"/>
</dbReference>